<sequence>METTPQGKGSTIWQERELAVGQWALLALPPAAAFDAMPLELPRHGNLI</sequence>
<protein>
    <submittedName>
        <fullName evidence="1">Uncharacterized protein</fullName>
    </submittedName>
</protein>
<evidence type="ECO:0000313" key="1">
    <source>
        <dbReference type="EMBL" id="QXX77933.1"/>
    </source>
</evidence>
<accession>A0ABX8SSX4</accession>
<dbReference type="EMBL" id="CP049362">
    <property type="protein sequence ID" value="QXX77933.1"/>
    <property type="molecule type" value="Genomic_DNA"/>
</dbReference>
<reference evidence="1 2" key="1">
    <citation type="submission" date="2020-02" db="EMBL/GenBank/DDBJ databases">
        <title>Partial ammonium oxidation to N2 by heterotrophic bacteria.</title>
        <authorList>
            <person name="Wu M."/>
        </authorList>
    </citation>
    <scope>NUCLEOTIDE SEQUENCE [LARGE SCALE GENOMIC DNA]</scope>
    <source>
        <strain evidence="1 2">HO-1</strain>
    </source>
</reference>
<keyword evidence="2" id="KW-1185">Reference proteome</keyword>
<evidence type="ECO:0000313" key="2">
    <source>
        <dbReference type="Proteomes" id="UP000826050"/>
    </source>
</evidence>
<gene>
    <name evidence="1" type="ORF">FE795_02165</name>
</gene>
<name>A0ABX8SSX4_9BURK</name>
<proteinExistence type="predicted"/>
<organism evidence="1 2">
    <name type="scientific">Alcaligenes ammonioxydans</name>
    <dbReference type="NCBI Taxonomy" id="2582914"/>
    <lineage>
        <taxon>Bacteria</taxon>
        <taxon>Pseudomonadati</taxon>
        <taxon>Pseudomonadota</taxon>
        <taxon>Betaproteobacteria</taxon>
        <taxon>Burkholderiales</taxon>
        <taxon>Alcaligenaceae</taxon>
        <taxon>Alcaligenes</taxon>
    </lineage>
</organism>
<dbReference type="Proteomes" id="UP000826050">
    <property type="component" value="Chromosome"/>
</dbReference>
<dbReference type="RefSeq" id="WP_219235571.1">
    <property type="nucleotide sequence ID" value="NZ_CP049362.1"/>
</dbReference>